<sequence length="217" mass="25441">MNNKNHANLVAVKIIELKKVADVRTIRKEICIHKSLSHERIVKFFGYREEVEEYYVFMEYVPNGELYNLIEPGGAMLEKDCIKLFGQLLDGVEYMHGKGIVHRDLKLENLLIDENENLKITDFGLSTMFRYQGKERLLERVCGSLPYASPEIMARQKHKAEPVDIWSCGIILYIMFQGEMPWDVANLTSPEYTRWTNNSYPSLRWKKLDKYKICILL</sequence>
<evidence type="ECO:0000256" key="2">
    <source>
        <dbReference type="ARBA" id="ARBA00012513"/>
    </source>
</evidence>
<dbReference type="EMBL" id="GHBR01000864">
    <property type="protein sequence ID" value="NDJ96312.1"/>
    <property type="molecule type" value="Transcribed_RNA"/>
</dbReference>
<protein>
    <recommendedName>
        <fullName evidence="2">non-specific serine/threonine protein kinase</fullName>
        <ecNumber evidence="2">2.7.11.1</ecNumber>
    </recommendedName>
</protein>
<dbReference type="InterPro" id="IPR011009">
    <property type="entry name" value="Kinase-like_dom_sf"/>
</dbReference>
<reference evidence="11" key="1">
    <citation type="submission" date="2018-11" db="EMBL/GenBank/DDBJ databases">
        <title>Myxobolus squamalis genome and transcriptome.</title>
        <authorList>
            <person name="Yahalomi D."/>
            <person name="Atkinson S.D."/>
            <person name="Neuhof M."/>
            <person name="Chang E.S."/>
            <person name="Philippe H."/>
            <person name="Cartwright P."/>
            <person name="Bartholomew J.L."/>
            <person name="Huchon D."/>
        </authorList>
    </citation>
    <scope>NUCLEOTIDE SEQUENCE</scope>
    <source>
        <strain evidence="11">71B08</strain>
        <tissue evidence="11">Whole</tissue>
    </source>
</reference>
<comment type="similarity">
    <text evidence="1">Belongs to the protein kinase superfamily. CAMK Ser/Thr protein kinase family. NIM1 subfamily.</text>
</comment>
<keyword evidence="6 11" id="KW-0418">Kinase</keyword>
<dbReference type="Gene3D" id="1.10.510.10">
    <property type="entry name" value="Transferase(Phosphotransferase) domain 1"/>
    <property type="match status" value="1"/>
</dbReference>
<evidence type="ECO:0000256" key="8">
    <source>
        <dbReference type="ARBA" id="ARBA00047899"/>
    </source>
</evidence>
<dbReference type="InterPro" id="IPR008271">
    <property type="entry name" value="Ser/Thr_kinase_AS"/>
</dbReference>
<evidence type="ECO:0000256" key="6">
    <source>
        <dbReference type="ARBA" id="ARBA00022777"/>
    </source>
</evidence>
<comment type="catalytic activity">
    <reaction evidence="9">
        <text>L-seryl-[protein] + ATP = O-phospho-L-seryl-[protein] + ADP + H(+)</text>
        <dbReference type="Rhea" id="RHEA:17989"/>
        <dbReference type="Rhea" id="RHEA-COMP:9863"/>
        <dbReference type="Rhea" id="RHEA-COMP:11604"/>
        <dbReference type="ChEBI" id="CHEBI:15378"/>
        <dbReference type="ChEBI" id="CHEBI:29999"/>
        <dbReference type="ChEBI" id="CHEBI:30616"/>
        <dbReference type="ChEBI" id="CHEBI:83421"/>
        <dbReference type="ChEBI" id="CHEBI:456216"/>
        <dbReference type="EC" id="2.7.11.1"/>
    </reaction>
</comment>
<dbReference type="GO" id="GO:0035556">
    <property type="term" value="P:intracellular signal transduction"/>
    <property type="evidence" value="ECO:0007669"/>
    <property type="project" value="TreeGrafter"/>
</dbReference>
<evidence type="ECO:0000256" key="3">
    <source>
        <dbReference type="ARBA" id="ARBA00022527"/>
    </source>
</evidence>
<evidence type="ECO:0000256" key="4">
    <source>
        <dbReference type="ARBA" id="ARBA00022679"/>
    </source>
</evidence>
<dbReference type="GO" id="GO:0004674">
    <property type="term" value="F:protein serine/threonine kinase activity"/>
    <property type="evidence" value="ECO:0007669"/>
    <property type="project" value="UniProtKB-KW"/>
</dbReference>
<evidence type="ECO:0000313" key="11">
    <source>
        <dbReference type="EMBL" id="NDJ96312.1"/>
    </source>
</evidence>
<dbReference type="FunFam" id="1.10.510.10:FF:000571">
    <property type="entry name" value="Maternal embryonic leucine zipper kinase"/>
    <property type="match status" value="1"/>
</dbReference>
<dbReference type="SMART" id="SM00220">
    <property type="entry name" value="S_TKc"/>
    <property type="match status" value="1"/>
</dbReference>
<dbReference type="InterPro" id="IPR000719">
    <property type="entry name" value="Prot_kinase_dom"/>
</dbReference>
<dbReference type="PROSITE" id="PS50011">
    <property type="entry name" value="PROTEIN_KINASE_DOM"/>
    <property type="match status" value="1"/>
</dbReference>
<keyword evidence="4" id="KW-0808">Transferase</keyword>
<keyword evidence="3" id="KW-0723">Serine/threonine-protein kinase</keyword>
<evidence type="ECO:0000256" key="7">
    <source>
        <dbReference type="ARBA" id="ARBA00022840"/>
    </source>
</evidence>
<dbReference type="SUPFAM" id="SSF56112">
    <property type="entry name" value="Protein kinase-like (PK-like)"/>
    <property type="match status" value="1"/>
</dbReference>
<evidence type="ECO:0000256" key="1">
    <source>
        <dbReference type="ARBA" id="ARBA00010791"/>
    </source>
</evidence>
<evidence type="ECO:0000256" key="9">
    <source>
        <dbReference type="ARBA" id="ARBA00048679"/>
    </source>
</evidence>
<keyword evidence="7" id="KW-0067">ATP-binding</keyword>
<dbReference type="PANTHER" id="PTHR24346">
    <property type="entry name" value="MAP/MICROTUBULE AFFINITY-REGULATING KINASE"/>
    <property type="match status" value="1"/>
</dbReference>
<proteinExistence type="inferred from homology"/>
<name>A0A6B2FYL4_MYXSQ</name>
<dbReference type="GO" id="GO:0005737">
    <property type="term" value="C:cytoplasm"/>
    <property type="evidence" value="ECO:0007669"/>
    <property type="project" value="TreeGrafter"/>
</dbReference>
<accession>A0A6B2FYL4</accession>
<dbReference type="PROSITE" id="PS00108">
    <property type="entry name" value="PROTEIN_KINASE_ST"/>
    <property type="match status" value="1"/>
</dbReference>
<dbReference type="AlphaFoldDB" id="A0A6B2FYL4"/>
<dbReference type="PANTHER" id="PTHR24346:SF107">
    <property type="entry name" value="SERINE_THREONINE-PROTEIN KINASE CHK1"/>
    <property type="match status" value="1"/>
</dbReference>
<keyword evidence="5" id="KW-0547">Nucleotide-binding</keyword>
<dbReference type="EC" id="2.7.11.1" evidence="2"/>
<dbReference type="GO" id="GO:0005524">
    <property type="term" value="F:ATP binding"/>
    <property type="evidence" value="ECO:0007669"/>
    <property type="project" value="UniProtKB-KW"/>
</dbReference>
<evidence type="ECO:0000256" key="5">
    <source>
        <dbReference type="ARBA" id="ARBA00022741"/>
    </source>
</evidence>
<evidence type="ECO:0000259" key="10">
    <source>
        <dbReference type="PROSITE" id="PS50011"/>
    </source>
</evidence>
<feature type="domain" description="Protein kinase" evidence="10">
    <location>
        <begin position="1"/>
        <end position="217"/>
    </location>
</feature>
<dbReference type="Pfam" id="PF00069">
    <property type="entry name" value="Pkinase"/>
    <property type="match status" value="1"/>
</dbReference>
<comment type="catalytic activity">
    <reaction evidence="8">
        <text>L-threonyl-[protein] + ATP = O-phospho-L-threonyl-[protein] + ADP + H(+)</text>
        <dbReference type="Rhea" id="RHEA:46608"/>
        <dbReference type="Rhea" id="RHEA-COMP:11060"/>
        <dbReference type="Rhea" id="RHEA-COMP:11605"/>
        <dbReference type="ChEBI" id="CHEBI:15378"/>
        <dbReference type="ChEBI" id="CHEBI:30013"/>
        <dbReference type="ChEBI" id="CHEBI:30616"/>
        <dbReference type="ChEBI" id="CHEBI:61977"/>
        <dbReference type="ChEBI" id="CHEBI:456216"/>
        <dbReference type="EC" id="2.7.11.1"/>
    </reaction>
</comment>
<organism evidence="11">
    <name type="scientific">Myxobolus squamalis</name>
    <name type="common">Myxosporean</name>
    <dbReference type="NCBI Taxonomy" id="59785"/>
    <lineage>
        <taxon>Eukaryota</taxon>
        <taxon>Metazoa</taxon>
        <taxon>Cnidaria</taxon>
        <taxon>Myxozoa</taxon>
        <taxon>Myxosporea</taxon>
        <taxon>Bivalvulida</taxon>
        <taxon>Platysporina</taxon>
        <taxon>Myxobolidae</taxon>
        <taxon>Myxobolus</taxon>
    </lineage>
</organism>